<protein>
    <submittedName>
        <fullName evidence="2">Uncharacterized protein</fullName>
    </submittedName>
</protein>
<organism evidence="2">
    <name type="scientific">uncultured Caudovirales phage</name>
    <dbReference type="NCBI Taxonomy" id="2100421"/>
    <lineage>
        <taxon>Viruses</taxon>
        <taxon>Duplodnaviria</taxon>
        <taxon>Heunggongvirae</taxon>
        <taxon>Uroviricota</taxon>
        <taxon>Caudoviricetes</taxon>
        <taxon>Peduoviridae</taxon>
        <taxon>Maltschvirus</taxon>
        <taxon>Maltschvirus maltsch</taxon>
    </lineage>
</organism>
<name>A0A6J5NMS5_9CAUD</name>
<dbReference type="EMBL" id="LR796400">
    <property type="protein sequence ID" value="CAB4142083.1"/>
    <property type="molecule type" value="Genomic_DNA"/>
</dbReference>
<sequence>MQDEVYVGKGWENTYGINVEINVEKLLQLPKDQYGNVKLYLGKRKQQDEKSKATHFVKERKPLEKTPF</sequence>
<proteinExistence type="predicted"/>
<evidence type="ECO:0000313" key="1">
    <source>
        <dbReference type="EMBL" id="CAB4142083.1"/>
    </source>
</evidence>
<gene>
    <name evidence="1" type="ORF">UFOVP427_34</name>
    <name evidence="2" type="ORF">UFOVP697_2</name>
</gene>
<accession>A0A6J5NMS5</accession>
<reference evidence="2" key="1">
    <citation type="submission" date="2020-04" db="EMBL/GenBank/DDBJ databases">
        <authorList>
            <person name="Chiriac C."/>
            <person name="Salcher M."/>
            <person name="Ghai R."/>
            <person name="Kavagutti S V."/>
        </authorList>
    </citation>
    <scope>NUCLEOTIDE SEQUENCE</scope>
</reference>
<dbReference type="EMBL" id="LR796668">
    <property type="protein sequence ID" value="CAB4158288.1"/>
    <property type="molecule type" value="Genomic_DNA"/>
</dbReference>
<evidence type="ECO:0000313" key="2">
    <source>
        <dbReference type="EMBL" id="CAB4158288.1"/>
    </source>
</evidence>